<protein>
    <submittedName>
        <fullName evidence="3">Anthranilate/aminodeoxychorismate synthase component II</fullName>
        <ecNumber evidence="3">4.1.3.27</ecNumber>
    </submittedName>
</protein>
<dbReference type="Proteomes" id="UP000231912">
    <property type="component" value="Unassembled WGS sequence"/>
</dbReference>
<sequence length="205" mass="23087">MKVLLVDHHDSFSYNLFQLAGEILEEEYPFRFRLDVVRQNEADFSGIRNGGYDRIILSPGPGTPEDPEYFGVSLRILQDLGGKIPILGVCLGMQGIAHFAGANIVRAETPMHGKISEIDNDGKGVFQGLPDRLRVMRYHSLIVDENGLGEDWEKTAYAKGELMGIRNVKLRMEGIQFHPESFATEGGRKMLYNFLKQDQEAREEG</sequence>
<keyword evidence="1" id="KW-0315">Glutamine amidotransferase</keyword>
<evidence type="ECO:0000259" key="2">
    <source>
        <dbReference type="Pfam" id="PF00117"/>
    </source>
</evidence>
<dbReference type="PRINTS" id="PR00097">
    <property type="entry name" value="ANTSNTHASEII"/>
</dbReference>
<dbReference type="SUPFAM" id="SSF52317">
    <property type="entry name" value="Class I glutamine amidotransferase-like"/>
    <property type="match status" value="1"/>
</dbReference>
<dbReference type="CDD" id="cd01743">
    <property type="entry name" value="GATase1_Anthranilate_Synthase"/>
    <property type="match status" value="1"/>
</dbReference>
<dbReference type="Pfam" id="PF00117">
    <property type="entry name" value="GATase"/>
    <property type="match status" value="1"/>
</dbReference>
<dbReference type="AlphaFoldDB" id="A0A2M9ZGI8"/>
<dbReference type="EMBL" id="NPDT01000001">
    <property type="protein sequence ID" value="PJZ67548.1"/>
    <property type="molecule type" value="Genomic_DNA"/>
</dbReference>
<dbReference type="EC" id="4.1.3.27" evidence="3"/>
<dbReference type="PRINTS" id="PR00099">
    <property type="entry name" value="CPSGATASE"/>
</dbReference>
<feature type="domain" description="Glutamine amidotransferase" evidence="2">
    <location>
        <begin position="4"/>
        <end position="196"/>
    </location>
</feature>
<evidence type="ECO:0000313" key="4">
    <source>
        <dbReference type="Proteomes" id="UP000231912"/>
    </source>
</evidence>
<accession>A0A2M9ZGI8</accession>
<dbReference type="GO" id="GO:0000162">
    <property type="term" value="P:L-tryptophan biosynthetic process"/>
    <property type="evidence" value="ECO:0007669"/>
    <property type="project" value="TreeGrafter"/>
</dbReference>
<name>A0A2M9ZGI8_9LEPT</name>
<dbReference type="NCBIfam" id="TIGR00566">
    <property type="entry name" value="trpG_papA"/>
    <property type="match status" value="1"/>
</dbReference>
<dbReference type="InterPro" id="IPR006221">
    <property type="entry name" value="TrpG/PapA_dom"/>
</dbReference>
<dbReference type="PRINTS" id="PR00096">
    <property type="entry name" value="GATASE"/>
</dbReference>
<comment type="caution">
    <text evidence="3">The sequence shown here is derived from an EMBL/GenBank/DDBJ whole genome shotgun (WGS) entry which is preliminary data.</text>
</comment>
<reference evidence="3 4" key="1">
    <citation type="submission" date="2017-07" db="EMBL/GenBank/DDBJ databases">
        <title>Leptospira spp. isolated from tropical soils.</title>
        <authorList>
            <person name="Thibeaux R."/>
            <person name="Iraola G."/>
            <person name="Ferres I."/>
            <person name="Bierque E."/>
            <person name="Girault D."/>
            <person name="Soupe-Gilbert M.-E."/>
            <person name="Picardeau M."/>
            <person name="Goarant C."/>
        </authorList>
    </citation>
    <scope>NUCLEOTIDE SEQUENCE [LARGE SCALE GENOMIC DNA]</scope>
    <source>
        <strain evidence="3 4">FH2-C-A2</strain>
    </source>
</reference>
<dbReference type="GO" id="GO:0005829">
    <property type="term" value="C:cytosol"/>
    <property type="evidence" value="ECO:0007669"/>
    <property type="project" value="TreeGrafter"/>
</dbReference>
<keyword evidence="3" id="KW-0456">Lyase</keyword>
<organism evidence="3 4">
    <name type="scientific">Leptospira wolffii</name>
    <dbReference type="NCBI Taxonomy" id="409998"/>
    <lineage>
        <taxon>Bacteria</taxon>
        <taxon>Pseudomonadati</taxon>
        <taxon>Spirochaetota</taxon>
        <taxon>Spirochaetia</taxon>
        <taxon>Leptospirales</taxon>
        <taxon>Leptospiraceae</taxon>
        <taxon>Leptospira</taxon>
    </lineage>
</organism>
<dbReference type="PANTHER" id="PTHR43418:SF4">
    <property type="entry name" value="MULTIFUNCTIONAL TRYPTOPHAN BIOSYNTHESIS PROTEIN"/>
    <property type="match status" value="1"/>
</dbReference>
<dbReference type="PROSITE" id="PS51273">
    <property type="entry name" value="GATASE_TYPE_1"/>
    <property type="match status" value="1"/>
</dbReference>
<proteinExistence type="predicted"/>
<dbReference type="InterPro" id="IPR017926">
    <property type="entry name" value="GATASE"/>
</dbReference>
<dbReference type="InterPro" id="IPR050472">
    <property type="entry name" value="Anth_synth/Amidotransfase"/>
</dbReference>
<gene>
    <name evidence="3" type="ORF">CH371_05900</name>
</gene>
<evidence type="ECO:0000313" key="3">
    <source>
        <dbReference type="EMBL" id="PJZ67548.1"/>
    </source>
</evidence>
<dbReference type="PANTHER" id="PTHR43418">
    <property type="entry name" value="MULTIFUNCTIONAL TRYPTOPHAN BIOSYNTHESIS PROTEIN-RELATED"/>
    <property type="match status" value="1"/>
</dbReference>
<dbReference type="InterPro" id="IPR029062">
    <property type="entry name" value="Class_I_gatase-like"/>
</dbReference>
<dbReference type="Gene3D" id="3.40.50.880">
    <property type="match status" value="1"/>
</dbReference>
<dbReference type="GO" id="GO:0004049">
    <property type="term" value="F:anthranilate synthase activity"/>
    <property type="evidence" value="ECO:0007669"/>
    <property type="project" value="UniProtKB-EC"/>
</dbReference>
<dbReference type="FunFam" id="3.40.50.880:FF:000003">
    <property type="entry name" value="Anthranilate synthase component II"/>
    <property type="match status" value="1"/>
</dbReference>
<dbReference type="RefSeq" id="WP_100758009.1">
    <property type="nucleotide sequence ID" value="NZ_NPDT01000001.1"/>
</dbReference>
<evidence type="ECO:0000256" key="1">
    <source>
        <dbReference type="ARBA" id="ARBA00022962"/>
    </source>
</evidence>